<dbReference type="OMA" id="YNIHVEW"/>
<dbReference type="AlphaFoldDB" id="G8BVW0"/>
<evidence type="ECO:0000313" key="2">
    <source>
        <dbReference type="Proteomes" id="UP000005666"/>
    </source>
</evidence>
<dbReference type="HOGENOM" id="CLU_069853_0_0_1"/>
<dbReference type="OrthoDB" id="4074785at2759"/>
<dbReference type="GeneID" id="11533580"/>
<reference evidence="1 2" key="1">
    <citation type="journal article" date="2011" name="Proc. Natl. Acad. Sci. U.S.A.">
        <title>Evolutionary erosion of yeast sex chromosomes by mating-type switching accidents.</title>
        <authorList>
            <person name="Gordon J.L."/>
            <person name="Armisen D."/>
            <person name="Proux-Wera E."/>
            <person name="Oheigeartaigh S.S."/>
            <person name="Byrne K.P."/>
            <person name="Wolfe K.H."/>
        </authorList>
    </citation>
    <scope>NUCLEOTIDE SEQUENCE [LARGE SCALE GENOMIC DNA]</scope>
    <source>
        <strain evidence="2">ATCC 24235 / CBS 4417 / NBRC 1672 / NRRL Y-8282 / UCD 70-5</strain>
    </source>
</reference>
<name>G8BVW0_TETPH</name>
<evidence type="ECO:0000313" key="1">
    <source>
        <dbReference type="EMBL" id="CCE64038.1"/>
    </source>
</evidence>
<gene>
    <name evidence="1" type="primary">TPHA0G02020</name>
    <name evidence="1" type="ordered locus">TPHA_0G02020</name>
</gene>
<organism evidence="1 2">
    <name type="scientific">Tetrapisispora phaffii (strain ATCC 24235 / CBS 4417 / NBRC 1672 / NRRL Y-8282 / UCD 70-5)</name>
    <name type="common">Yeast</name>
    <name type="synonym">Fabospora phaffii</name>
    <dbReference type="NCBI Taxonomy" id="1071381"/>
    <lineage>
        <taxon>Eukaryota</taxon>
        <taxon>Fungi</taxon>
        <taxon>Dikarya</taxon>
        <taxon>Ascomycota</taxon>
        <taxon>Saccharomycotina</taxon>
        <taxon>Saccharomycetes</taxon>
        <taxon>Saccharomycetales</taxon>
        <taxon>Saccharomycetaceae</taxon>
        <taxon>Tetrapisispora</taxon>
    </lineage>
</organism>
<keyword evidence="2" id="KW-1185">Reference proteome</keyword>
<dbReference type="PANTHER" id="PTHR28094:SF1">
    <property type="entry name" value="MEIOTICALLY UP-REGULATED GENE 113 PROTEIN"/>
    <property type="match status" value="1"/>
</dbReference>
<dbReference type="KEGG" id="tpf:TPHA_0G02020"/>
<protein>
    <submittedName>
        <fullName evidence="1">Uncharacterized protein</fullName>
    </submittedName>
</protein>
<accession>G8BVW0</accession>
<dbReference type="eggNOG" id="ENOG502S4T1">
    <property type="taxonomic scope" value="Eukaryota"/>
</dbReference>
<dbReference type="Proteomes" id="UP000005666">
    <property type="component" value="Chromosome 7"/>
</dbReference>
<dbReference type="RefSeq" id="XP_003686472.1">
    <property type="nucleotide sequence ID" value="XM_003686424.1"/>
</dbReference>
<dbReference type="EMBL" id="HE612862">
    <property type="protein sequence ID" value="CCE64038.1"/>
    <property type="molecule type" value="Genomic_DNA"/>
</dbReference>
<sequence length="253" mass="29246">MIPPSGQGAPVAKIDRYSNKKPDYELKKTGYIYMYTYERFYNSYVNKDLNDIDWLYVDESVINNGKTSKLSNWEDNSKILCKIGMTTTSVEKRLSEWRNVCKHDILNLSPERIGNLQSCYVNKTKKIKNDGSKKSIKKLADIFSALSIKNNKNSSKEDVISNKTNQMIPLTNFPFKSYRNGGFYSNGQGNSTVYEIESTIHKYLWKRHGKAKVYCYGCDPNGKKYHTEWFNIPIDDLSHVMKVIDTLCYNNSL</sequence>
<proteinExistence type="predicted"/>
<dbReference type="PANTHER" id="PTHR28094">
    <property type="entry name" value="MEIOTICALLY UP-REGULATED GENE 113 PROTEIN"/>
    <property type="match status" value="1"/>
</dbReference>
<dbReference type="InterPro" id="IPR053006">
    <property type="entry name" value="Meiosis_regulatory"/>
</dbReference>